<evidence type="ECO:0000256" key="1">
    <source>
        <dbReference type="SAM" id="Phobius"/>
    </source>
</evidence>
<keyword evidence="3" id="KW-1185">Reference proteome</keyword>
<protein>
    <submittedName>
        <fullName evidence="2">Uncharacterized protein</fullName>
    </submittedName>
</protein>
<feature type="transmembrane region" description="Helical" evidence="1">
    <location>
        <begin position="44"/>
        <end position="66"/>
    </location>
</feature>
<proteinExistence type="predicted"/>
<keyword evidence="1" id="KW-1133">Transmembrane helix</keyword>
<keyword evidence="1" id="KW-0472">Membrane</keyword>
<dbReference type="OrthoDB" id="5150238at2"/>
<comment type="caution">
    <text evidence="2">The sequence shown here is derived from an EMBL/GenBank/DDBJ whole genome shotgun (WGS) entry which is preliminary data.</text>
</comment>
<name>A0A1Q8CS37_9PSEU</name>
<dbReference type="STRING" id="1912961.BU204_12905"/>
<dbReference type="EMBL" id="MSIE01000020">
    <property type="protein sequence ID" value="OLF17150.1"/>
    <property type="molecule type" value="Genomic_DNA"/>
</dbReference>
<feature type="transmembrane region" description="Helical" evidence="1">
    <location>
        <begin position="78"/>
        <end position="97"/>
    </location>
</feature>
<dbReference type="Proteomes" id="UP000185596">
    <property type="component" value="Unassembled WGS sequence"/>
</dbReference>
<accession>A0A1Q8CS37</accession>
<gene>
    <name evidence="2" type="ORF">BU204_12905</name>
</gene>
<evidence type="ECO:0000313" key="2">
    <source>
        <dbReference type="EMBL" id="OLF17150.1"/>
    </source>
</evidence>
<evidence type="ECO:0000313" key="3">
    <source>
        <dbReference type="Proteomes" id="UP000185596"/>
    </source>
</evidence>
<dbReference type="AlphaFoldDB" id="A0A1Q8CS37"/>
<keyword evidence="1" id="KW-0812">Transmembrane</keyword>
<reference evidence="2 3" key="1">
    <citation type="submission" date="2016-12" db="EMBL/GenBank/DDBJ databases">
        <title>The draft genome sequence of Actinophytocola sp. 11-183.</title>
        <authorList>
            <person name="Wang W."/>
            <person name="Yuan L."/>
        </authorList>
    </citation>
    <scope>NUCLEOTIDE SEQUENCE [LARGE SCALE GENOMIC DNA]</scope>
    <source>
        <strain evidence="2 3">11-183</strain>
    </source>
</reference>
<dbReference type="RefSeq" id="WP_075125889.1">
    <property type="nucleotide sequence ID" value="NZ_MSIE01000020.1"/>
</dbReference>
<organism evidence="2 3">
    <name type="scientific">Actinophytocola xanthii</name>
    <dbReference type="NCBI Taxonomy" id="1912961"/>
    <lineage>
        <taxon>Bacteria</taxon>
        <taxon>Bacillati</taxon>
        <taxon>Actinomycetota</taxon>
        <taxon>Actinomycetes</taxon>
        <taxon>Pseudonocardiales</taxon>
        <taxon>Pseudonocardiaceae</taxon>
    </lineage>
</organism>
<feature type="transmembrane region" description="Helical" evidence="1">
    <location>
        <begin position="112"/>
        <end position="131"/>
    </location>
</feature>
<sequence>MLLGVVTAAALTWSAGPARGRELVGWQAVPVAAGAAVVVVALEVLLYGEPFLLWLELAVMAVGALAACGRDSRVGRRAALVLVLPVMTALLADPLLYGENGPAPLGHARPGVVALVFYGVPVLVLLALGALPRRLGRREPVA</sequence>